<dbReference type="FunFam" id="1.10.260.40:FF:000002">
    <property type="entry name" value="HTH-type transcriptional repressor PurR"/>
    <property type="match status" value="1"/>
</dbReference>
<dbReference type="GO" id="GO:0000976">
    <property type="term" value="F:transcription cis-regulatory region binding"/>
    <property type="evidence" value="ECO:0007669"/>
    <property type="project" value="TreeGrafter"/>
</dbReference>
<dbReference type="PRINTS" id="PR00036">
    <property type="entry name" value="HTHLACI"/>
</dbReference>
<dbReference type="SUPFAM" id="SSF47413">
    <property type="entry name" value="lambda repressor-like DNA-binding domains"/>
    <property type="match status" value="1"/>
</dbReference>
<dbReference type="InterPro" id="IPR001761">
    <property type="entry name" value="Peripla_BP/Lac1_sug-bd_dom"/>
</dbReference>
<proteinExistence type="predicted"/>
<dbReference type="Proteomes" id="UP000188603">
    <property type="component" value="Chromosome"/>
</dbReference>
<dbReference type="SUPFAM" id="SSF53822">
    <property type="entry name" value="Periplasmic binding protein-like I"/>
    <property type="match status" value="1"/>
</dbReference>
<feature type="domain" description="HTH lacI-type" evidence="5">
    <location>
        <begin position="4"/>
        <end position="58"/>
    </location>
</feature>
<dbReference type="Gene3D" id="1.10.260.40">
    <property type="entry name" value="lambda repressor-like DNA-binding domains"/>
    <property type="match status" value="1"/>
</dbReference>
<evidence type="ECO:0000313" key="6">
    <source>
        <dbReference type="EMBL" id="AQS56470.1"/>
    </source>
</evidence>
<dbReference type="KEGG" id="ntr:B0W44_12580"/>
<keyword evidence="2" id="KW-0805">Transcription regulation</keyword>
<organism evidence="6 7">
    <name type="scientific">Novibacillus thermophilus</name>
    <dbReference type="NCBI Taxonomy" id="1471761"/>
    <lineage>
        <taxon>Bacteria</taxon>
        <taxon>Bacillati</taxon>
        <taxon>Bacillota</taxon>
        <taxon>Bacilli</taxon>
        <taxon>Bacillales</taxon>
        <taxon>Thermoactinomycetaceae</taxon>
        <taxon>Novibacillus</taxon>
    </lineage>
</organism>
<accession>A0A1U9K8W9</accession>
<name>A0A1U9K8W9_9BACL</name>
<keyword evidence="3" id="KW-0238">DNA-binding</keyword>
<dbReference type="EMBL" id="CP019699">
    <property type="protein sequence ID" value="AQS56470.1"/>
    <property type="molecule type" value="Genomic_DNA"/>
</dbReference>
<dbReference type="Pfam" id="PF00356">
    <property type="entry name" value="LacI"/>
    <property type="match status" value="1"/>
</dbReference>
<dbReference type="Gene3D" id="3.40.50.2300">
    <property type="match status" value="2"/>
</dbReference>
<dbReference type="PROSITE" id="PS00356">
    <property type="entry name" value="HTH_LACI_1"/>
    <property type="match status" value="1"/>
</dbReference>
<dbReference type="RefSeq" id="WP_077720330.1">
    <property type="nucleotide sequence ID" value="NZ_CP019699.1"/>
</dbReference>
<keyword evidence="4" id="KW-0804">Transcription</keyword>
<evidence type="ECO:0000259" key="5">
    <source>
        <dbReference type="PROSITE" id="PS50932"/>
    </source>
</evidence>
<dbReference type="PROSITE" id="PS50932">
    <property type="entry name" value="HTH_LACI_2"/>
    <property type="match status" value="1"/>
</dbReference>
<gene>
    <name evidence="6" type="ORF">B0W44_12580</name>
</gene>
<dbReference type="STRING" id="1471761.B0W44_12580"/>
<dbReference type="InterPro" id="IPR028082">
    <property type="entry name" value="Peripla_BP_I"/>
</dbReference>
<protein>
    <recommendedName>
        <fullName evidence="1">Catabolite control protein A</fullName>
    </recommendedName>
</protein>
<dbReference type="PANTHER" id="PTHR30146">
    <property type="entry name" value="LACI-RELATED TRANSCRIPTIONAL REPRESSOR"/>
    <property type="match status" value="1"/>
</dbReference>
<dbReference type="OrthoDB" id="1639518at2"/>
<evidence type="ECO:0000256" key="4">
    <source>
        <dbReference type="ARBA" id="ARBA00023163"/>
    </source>
</evidence>
<evidence type="ECO:0000313" key="7">
    <source>
        <dbReference type="Proteomes" id="UP000188603"/>
    </source>
</evidence>
<dbReference type="CDD" id="cd01392">
    <property type="entry name" value="HTH_LacI"/>
    <property type="match status" value="1"/>
</dbReference>
<dbReference type="InterPro" id="IPR000843">
    <property type="entry name" value="HTH_LacI"/>
</dbReference>
<dbReference type="InterPro" id="IPR010982">
    <property type="entry name" value="Lambda_DNA-bd_dom_sf"/>
</dbReference>
<evidence type="ECO:0000256" key="1">
    <source>
        <dbReference type="ARBA" id="ARBA00019435"/>
    </source>
</evidence>
<dbReference type="GO" id="GO:0003700">
    <property type="term" value="F:DNA-binding transcription factor activity"/>
    <property type="evidence" value="ECO:0007669"/>
    <property type="project" value="TreeGrafter"/>
</dbReference>
<dbReference type="Pfam" id="PF00532">
    <property type="entry name" value="Peripla_BP_1"/>
    <property type="match status" value="1"/>
</dbReference>
<reference evidence="6 7" key="1">
    <citation type="journal article" date="2015" name="Int. J. Syst. Evol. Microbiol.">
        <title>Novibacillus thermophilus gen. nov., sp. nov., a Gram-staining-negative and moderately thermophilic member of the family Thermoactinomycetaceae.</title>
        <authorList>
            <person name="Yang G."/>
            <person name="Chen J."/>
            <person name="Zhou S."/>
        </authorList>
    </citation>
    <scope>NUCLEOTIDE SEQUENCE [LARGE SCALE GENOMIC DNA]</scope>
    <source>
        <strain evidence="6 7">SG-1</strain>
    </source>
</reference>
<dbReference type="CDD" id="cd06267">
    <property type="entry name" value="PBP1_LacI_sugar_binding-like"/>
    <property type="match status" value="1"/>
</dbReference>
<keyword evidence="7" id="KW-1185">Reference proteome</keyword>
<sequence length="338" mass="37581">MARVTIKDVAKKANVSTATVSRVLNNVGFVSEEIKKRVFDAVDQLNYQPNAVARSLKQDKTNTIGVVIPDISNPYFMTISKGIEDTIQELGYQLIFCSSDENPEKESGFLRLLYGNRVEAIVLATSGKNEELIDDIHRAGIPIILMDRRIEQPDLKLNLVEEDNLQAAYDITKSLIEQGHTNIGVVNGPDHVSTAKDRYLGYKKAIDAYGIAEDPNLTFNGAFSQEGGRQAVEHFLNLKKKPTAILALNNAMAFGVLLELFKRGYRVPEDMTVASYGEIEAAELLQNLCITSIKQYPYEMGKKIGNLILNCLLKKDVPPSHEVIQSTLVLPNKNQKNE</sequence>
<dbReference type="AlphaFoldDB" id="A0A1U9K8W9"/>
<evidence type="ECO:0000256" key="3">
    <source>
        <dbReference type="ARBA" id="ARBA00023125"/>
    </source>
</evidence>
<evidence type="ECO:0000256" key="2">
    <source>
        <dbReference type="ARBA" id="ARBA00023015"/>
    </source>
</evidence>
<dbReference type="SMART" id="SM00354">
    <property type="entry name" value="HTH_LACI"/>
    <property type="match status" value="1"/>
</dbReference>
<dbReference type="PANTHER" id="PTHR30146:SF109">
    <property type="entry name" value="HTH-TYPE TRANSCRIPTIONAL REGULATOR GALS"/>
    <property type="match status" value="1"/>
</dbReference>